<accession>A0A9D1LTZ8</accession>
<dbReference type="InterPro" id="IPR051465">
    <property type="entry name" value="Cell_Envelope_Struct_Comp"/>
</dbReference>
<dbReference type="AlphaFoldDB" id="A0A9D1LTZ8"/>
<feature type="domain" description="SLH" evidence="3">
    <location>
        <begin position="77"/>
        <end position="140"/>
    </location>
</feature>
<protein>
    <submittedName>
        <fullName evidence="4">S-layer homology domain-containing protein</fullName>
    </submittedName>
</protein>
<evidence type="ECO:0000256" key="1">
    <source>
        <dbReference type="ARBA" id="ARBA00022737"/>
    </source>
</evidence>
<dbReference type="Proteomes" id="UP000824111">
    <property type="component" value="Unassembled WGS sequence"/>
</dbReference>
<feature type="signal peptide" evidence="2">
    <location>
        <begin position="1"/>
        <end position="22"/>
    </location>
</feature>
<name>A0A9D1LTZ8_9FIRM</name>
<evidence type="ECO:0000259" key="3">
    <source>
        <dbReference type="PROSITE" id="PS51272"/>
    </source>
</evidence>
<evidence type="ECO:0000313" key="4">
    <source>
        <dbReference type="EMBL" id="HIU48061.1"/>
    </source>
</evidence>
<keyword evidence="1" id="KW-0677">Repeat</keyword>
<feature type="domain" description="SLH" evidence="3">
    <location>
        <begin position="17"/>
        <end position="75"/>
    </location>
</feature>
<organism evidence="4 5">
    <name type="scientific">Candidatus Avimonoglobus intestinipullorum</name>
    <dbReference type="NCBI Taxonomy" id="2840699"/>
    <lineage>
        <taxon>Bacteria</taxon>
        <taxon>Bacillati</taxon>
        <taxon>Bacillota</taxon>
        <taxon>Clostridia</taxon>
        <taxon>Eubacteriales</taxon>
        <taxon>Candidatus Avimonoglobus</taxon>
    </lineage>
</organism>
<reference evidence="4" key="2">
    <citation type="journal article" date="2021" name="PeerJ">
        <title>Extensive microbial diversity within the chicken gut microbiome revealed by metagenomics and culture.</title>
        <authorList>
            <person name="Gilroy R."/>
            <person name="Ravi A."/>
            <person name="Getino M."/>
            <person name="Pursley I."/>
            <person name="Horton D.L."/>
            <person name="Alikhan N.F."/>
            <person name="Baker D."/>
            <person name="Gharbi K."/>
            <person name="Hall N."/>
            <person name="Watson M."/>
            <person name="Adriaenssens E.M."/>
            <person name="Foster-Nyarko E."/>
            <person name="Jarju S."/>
            <person name="Secka A."/>
            <person name="Antonio M."/>
            <person name="Oren A."/>
            <person name="Chaudhuri R.R."/>
            <person name="La Ragione R."/>
            <person name="Hildebrand F."/>
            <person name="Pallen M.J."/>
        </authorList>
    </citation>
    <scope>NUCLEOTIDE SEQUENCE</scope>
    <source>
        <strain evidence="4">ChiSjej4B22-9803</strain>
    </source>
</reference>
<dbReference type="PANTHER" id="PTHR43308:SF5">
    <property type="entry name" value="S-LAYER PROTEIN _ PEPTIDOGLYCAN ENDO-BETA-N-ACETYLGLUCOSAMINIDASE"/>
    <property type="match status" value="1"/>
</dbReference>
<dbReference type="InterPro" id="IPR001119">
    <property type="entry name" value="SLH_dom"/>
</dbReference>
<proteinExistence type="predicted"/>
<evidence type="ECO:0000313" key="5">
    <source>
        <dbReference type="Proteomes" id="UP000824111"/>
    </source>
</evidence>
<sequence>MGKRVALFAMLFFMAFHAVCRANDYTSHWAAEAITGAMRAGIAAGDPSGDFRPDDAVSRAEFVTFLAKTLRLQIWRGAATFTDVDAAAWYYPYVSAAEQYGLVSGYADGSFRPAEPLSRQDAVAILCRAYKTPLFHEQEILINYSDFRRIAAYSANYMAYAVSERLLTGYADGTLRPEQSMTRAEALALINRFDTYFASVEASTPAFLFGYPKTAPTGAQNKITLTVRTNIPCNVYYKLIKAEDDTSILPPAREQISTLLVPVTVANTDFLCTIDAEPNTRYNLYLVAVANGVYGETATLKNIAPMPYTMGTGSADRPYIISNELQLDQIRNFPDKHFRLDADIALTGEWEPIGSVDEQGLMFTGSLDGNGHRITNLSIDGDGQYVGLFAYLFGATVKNLSVDANIAGKSDVGIIAGHAEGATIENCYTSGFVSGSGNNTGGIVGTNFGVIRNCMSTVYVVESMAYAGGIAGRNLGDIENCLSASHSVSADMYAGGIAGANIGGHVQNCVAANMHVADVLTSNTGRITTNRQNGTTVNNYGYNRMRSNSSAVQPGADGQDGADIAWDTLTGAAFYEDPLGWDFASIWRRPDKQTDSFLLPSLKALPAPELEAGYTIYQPIRISTAAELRQINDRPDAHFILAANITLPHSAANMPNLQLCPLTENPEEGFSGSLDGNGYTISNLYIPLAEDGSAEGLFGSIADGGIVRNLNLKNADVTGSSNTGILAAVNYGSIENCTVDGVITAYQYDRPANAGGVCGMNYGTLDNVESTVNIHLITSSSTAGGVAAQNEGIINNAAYAGTITAESKGNQSNAVIGGIAGINTDGFIYNAYANATVRAQAFANYTGGICGIQNSGELYKCSSKGRIYAQAGNSAPSAAYTGGIAGLSAGGLVMHSFSAAGLTASANDSYTGGIVGYNGTSTIQNTYATGAILQTGGIYRADESQVFAGGIVGCNETGFINGAVALNPYVKSNGASGRICAKTPEGNGSDNYAYDNMDIALRDAPDCENGTVLPAATLKNASFFTTPIGQGGLLGWSSVRDDPESGVWTDNVLGARNYTLPLLDGVKYQNTFTMPNIR</sequence>
<dbReference type="Pfam" id="PF00395">
    <property type="entry name" value="SLH"/>
    <property type="match status" value="3"/>
</dbReference>
<comment type="caution">
    <text evidence="4">The sequence shown here is derived from an EMBL/GenBank/DDBJ whole genome shotgun (WGS) entry which is preliminary data.</text>
</comment>
<reference evidence="4" key="1">
    <citation type="submission" date="2020-10" db="EMBL/GenBank/DDBJ databases">
        <authorList>
            <person name="Gilroy R."/>
        </authorList>
    </citation>
    <scope>NUCLEOTIDE SEQUENCE</scope>
    <source>
        <strain evidence="4">ChiSjej4B22-9803</strain>
    </source>
</reference>
<evidence type="ECO:0000256" key="2">
    <source>
        <dbReference type="SAM" id="SignalP"/>
    </source>
</evidence>
<feature type="domain" description="SLH" evidence="3">
    <location>
        <begin position="141"/>
        <end position="204"/>
    </location>
</feature>
<dbReference type="Gene3D" id="2.160.20.110">
    <property type="match status" value="2"/>
</dbReference>
<dbReference type="PANTHER" id="PTHR43308">
    <property type="entry name" value="OUTER MEMBRANE PROTEIN ALPHA-RELATED"/>
    <property type="match status" value="1"/>
</dbReference>
<dbReference type="EMBL" id="DVND01000041">
    <property type="protein sequence ID" value="HIU48061.1"/>
    <property type="molecule type" value="Genomic_DNA"/>
</dbReference>
<gene>
    <name evidence="4" type="ORF">IAB04_01710</name>
</gene>
<keyword evidence="2" id="KW-0732">Signal</keyword>
<dbReference type="PROSITE" id="PS51272">
    <property type="entry name" value="SLH"/>
    <property type="match status" value="3"/>
</dbReference>
<feature type="chain" id="PRO_5039579272" evidence="2">
    <location>
        <begin position="23"/>
        <end position="1078"/>
    </location>
</feature>